<evidence type="ECO:0000313" key="3">
    <source>
        <dbReference type="EMBL" id="KAF2655167.1"/>
    </source>
</evidence>
<keyword evidence="4" id="KW-1185">Reference proteome</keyword>
<organism evidence="3 4">
    <name type="scientific">Lophiostoma macrostomum CBS 122681</name>
    <dbReference type="NCBI Taxonomy" id="1314788"/>
    <lineage>
        <taxon>Eukaryota</taxon>
        <taxon>Fungi</taxon>
        <taxon>Dikarya</taxon>
        <taxon>Ascomycota</taxon>
        <taxon>Pezizomycotina</taxon>
        <taxon>Dothideomycetes</taxon>
        <taxon>Pleosporomycetidae</taxon>
        <taxon>Pleosporales</taxon>
        <taxon>Lophiostomataceae</taxon>
        <taxon>Lophiostoma</taxon>
    </lineage>
</organism>
<dbReference type="Proteomes" id="UP000799324">
    <property type="component" value="Unassembled WGS sequence"/>
</dbReference>
<gene>
    <name evidence="3" type="ORF">K491DRAFT_679126</name>
</gene>
<evidence type="ECO:0000313" key="4">
    <source>
        <dbReference type="Proteomes" id="UP000799324"/>
    </source>
</evidence>
<protein>
    <submittedName>
        <fullName evidence="3">Uncharacterized protein</fullName>
    </submittedName>
</protein>
<reference evidence="3" key="1">
    <citation type="journal article" date="2020" name="Stud. Mycol.">
        <title>101 Dothideomycetes genomes: a test case for predicting lifestyles and emergence of pathogens.</title>
        <authorList>
            <person name="Haridas S."/>
            <person name="Albert R."/>
            <person name="Binder M."/>
            <person name="Bloem J."/>
            <person name="Labutti K."/>
            <person name="Salamov A."/>
            <person name="Andreopoulos B."/>
            <person name="Baker S."/>
            <person name="Barry K."/>
            <person name="Bills G."/>
            <person name="Bluhm B."/>
            <person name="Cannon C."/>
            <person name="Castanera R."/>
            <person name="Culley D."/>
            <person name="Daum C."/>
            <person name="Ezra D."/>
            <person name="Gonzalez J."/>
            <person name="Henrissat B."/>
            <person name="Kuo A."/>
            <person name="Liang C."/>
            <person name="Lipzen A."/>
            <person name="Lutzoni F."/>
            <person name="Magnuson J."/>
            <person name="Mondo S."/>
            <person name="Nolan M."/>
            <person name="Ohm R."/>
            <person name="Pangilinan J."/>
            <person name="Park H.-J."/>
            <person name="Ramirez L."/>
            <person name="Alfaro M."/>
            <person name="Sun H."/>
            <person name="Tritt A."/>
            <person name="Yoshinaga Y."/>
            <person name="Zwiers L.-H."/>
            <person name="Turgeon B."/>
            <person name="Goodwin S."/>
            <person name="Spatafora J."/>
            <person name="Crous P."/>
            <person name="Grigoriev I."/>
        </authorList>
    </citation>
    <scope>NUCLEOTIDE SEQUENCE</scope>
    <source>
        <strain evidence="3">CBS 122681</strain>
    </source>
</reference>
<dbReference type="EMBL" id="MU004353">
    <property type="protein sequence ID" value="KAF2655167.1"/>
    <property type="molecule type" value="Genomic_DNA"/>
</dbReference>
<evidence type="ECO:0000256" key="2">
    <source>
        <dbReference type="SAM" id="MobiDB-lite"/>
    </source>
</evidence>
<proteinExistence type="predicted"/>
<accession>A0A6A6T788</accession>
<name>A0A6A6T788_9PLEO</name>
<keyword evidence="1" id="KW-0175">Coiled coil</keyword>
<feature type="region of interest" description="Disordered" evidence="2">
    <location>
        <begin position="14"/>
        <end position="70"/>
    </location>
</feature>
<feature type="compositionally biased region" description="Polar residues" evidence="2">
    <location>
        <begin position="33"/>
        <end position="55"/>
    </location>
</feature>
<feature type="coiled-coil region" evidence="1">
    <location>
        <begin position="287"/>
        <end position="314"/>
    </location>
</feature>
<dbReference type="AlphaFoldDB" id="A0A6A6T788"/>
<evidence type="ECO:0000256" key="1">
    <source>
        <dbReference type="SAM" id="Coils"/>
    </source>
</evidence>
<sequence>MTCRAHKNLLKVKAAAKERDPNSVKPTKKSAVNGATNGIASNESNSLDTTENDSTLDAAVDSPGGADLMDMSGMQRKALTQGPIIKINQGKLVVDEMPRLLFVSTSTKANELLKGNKLNVPERFSLEAIATVVKWLKEATQKAYMKKPMRTETFFKDIQNLCVAEYLGVSRYWQHQIQFYRTFLKKKIPSEEEVALIEKLGDSPEDTFVHIVADRFCFLLRKKNESLDMEKFNENIPKYPKVHAAMEAINAPWEEIKRQRREEAARHKTAKAEHRAFIQRREDDRIAREAKKLQLEAEKAIQKAQLEARRQAREEAAKKDHIKLHTYTKANDANEFPDFIGFRKSRSDDKMWKECQRVKGYGTDLGGYGCTTST</sequence>